<keyword evidence="1" id="KW-0812">Transmembrane</keyword>
<name>A0A849BWR0_9ACTN</name>
<dbReference type="RefSeq" id="WP_171203691.1">
    <property type="nucleotide sequence ID" value="NZ_BAAANP010000012.1"/>
</dbReference>
<keyword evidence="1" id="KW-1133">Transmembrane helix</keyword>
<keyword evidence="1" id="KW-0472">Membrane</keyword>
<comment type="caution">
    <text evidence="2">The sequence shown here is derived from an EMBL/GenBank/DDBJ whole genome shotgun (WGS) entry which is preliminary data.</text>
</comment>
<evidence type="ECO:0000256" key="1">
    <source>
        <dbReference type="SAM" id="Phobius"/>
    </source>
</evidence>
<organism evidence="2 3">
    <name type="scientific">Pseudokineococcus marinus</name>
    <dbReference type="NCBI Taxonomy" id="351215"/>
    <lineage>
        <taxon>Bacteria</taxon>
        <taxon>Bacillati</taxon>
        <taxon>Actinomycetota</taxon>
        <taxon>Actinomycetes</taxon>
        <taxon>Kineosporiales</taxon>
        <taxon>Kineosporiaceae</taxon>
        <taxon>Pseudokineococcus</taxon>
    </lineage>
</organism>
<keyword evidence="3" id="KW-1185">Reference proteome</keyword>
<gene>
    <name evidence="2" type="ORF">HLB09_12580</name>
</gene>
<dbReference type="AlphaFoldDB" id="A0A849BWR0"/>
<proteinExistence type="predicted"/>
<feature type="transmembrane region" description="Helical" evidence="1">
    <location>
        <begin position="20"/>
        <end position="44"/>
    </location>
</feature>
<accession>A0A849BWR0</accession>
<dbReference type="EMBL" id="JABEMA010000219">
    <property type="protein sequence ID" value="NNH23906.1"/>
    <property type="molecule type" value="Genomic_DNA"/>
</dbReference>
<evidence type="ECO:0000313" key="3">
    <source>
        <dbReference type="Proteomes" id="UP000555552"/>
    </source>
</evidence>
<protein>
    <submittedName>
        <fullName evidence="2">Uncharacterized protein</fullName>
    </submittedName>
</protein>
<reference evidence="2 3" key="1">
    <citation type="submission" date="2020-05" db="EMBL/GenBank/DDBJ databases">
        <title>MicrobeNet Type strains.</title>
        <authorList>
            <person name="Nicholson A.C."/>
        </authorList>
    </citation>
    <scope>NUCLEOTIDE SEQUENCE [LARGE SCALE GENOMIC DNA]</scope>
    <source>
        <strain evidence="2 3">JCM 14547</strain>
    </source>
</reference>
<sequence>MVLRTLRDPEGGPSRGVRVVAVLLVLGLVAALIPTLVPVLRGLLELFT</sequence>
<evidence type="ECO:0000313" key="2">
    <source>
        <dbReference type="EMBL" id="NNH23906.1"/>
    </source>
</evidence>
<dbReference type="Proteomes" id="UP000555552">
    <property type="component" value="Unassembled WGS sequence"/>
</dbReference>